<feature type="region of interest" description="Disordered" evidence="9">
    <location>
        <begin position="56"/>
        <end position="143"/>
    </location>
</feature>
<evidence type="ECO:0000259" key="10">
    <source>
        <dbReference type="PROSITE" id="PS50011"/>
    </source>
</evidence>
<dbReference type="OrthoDB" id="5327538at2759"/>
<dbReference type="PANTHER" id="PTHR24419">
    <property type="entry name" value="INTERLEUKIN-1 RECEPTOR-ASSOCIATED KINASE"/>
    <property type="match status" value="1"/>
</dbReference>
<proteinExistence type="predicted"/>
<dbReference type="GO" id="GO:0005634">
    <property type="term" value="C:nucleus"/>
    <property type="evidence" value="ECO:0007669"/>
    <property type="project" value="TreeGrafter"/>
</dbReference>
<feature type="compositionally biased region" description="Basic and acidic residues" evidence="9">
    <location>
        <begin position="108"/>
        <end position="121"/>
    </location>
</feature>
<evidence type="ECO:0000256" key="7">
    <source>
        <dbReference type="ARBA" id="ARBA00047899"/>
    </source>
</evidence>
<dbReference type="GO" id="GO:0035556">
    <property type="term" value="P:intracellular signal transduction"/>
    <property type="evidence" value="ECO:0007669"/>
    <property type="project" value="TreeGrafter"/>
</dbReference>
<dbReference type="GO" id="GO:0005737">
    <property type="term" value="C:cytoplasm"/>
    <property type="evidence" value="ECO:0007669"/>
    <property type="project" value="TreeGrafter"/>
</dbReference>
<sequence length="604" mass="69020">MYQLLGGQTKKIKTYGRKQNERVIPATNALKAENDTVSAVNSESFNFTLNHVKNQQSKGSTLVKNIPMSKHCTSPNKTESHEEKTFEGEQRRRENALTDNSMLPDNASPEKHSVSTKENADGKTSSSAEDSRLPLTPKNPNNIQLQVKKIEPIKKLKTMVKPKLNRSLKISSPIECENDKNQSDQIYANQASCKEHEVESSSNEVKVLLIEKPQETIKPKTIEQLGANNTSVSMMITTGLTKVASLLLRNKSQESEDELTTLLKLCDQKKIYSFDEYIGVECMRSAVKIGEASFSEVFAAYAPQFTAKKVKSVFKIIPFGRGKEILINGEEQCSIRDISQEVKTTLELGGRTGLDPNLRVGFLQLYSVAICRGKYPELLLNKWDGWDAEHKSESSRPDYFDERQLYIVFVEEHGGQSLEIARLKNWAQAWSLLAQVGWSLAQVEQSLKFEHRDLHWGNITIKYTKQARISYDIASATKKVEVPTFGIKTSIIDYTLSRMERDQEIIYVDISDESYFTGQGDHQYDVYRKMREETKGDWKSFWPKTNVFWLRYLADKLLTSKSLPKPRKSNDQHPYYHAILQFEKKAEKYSSAMEAMNKDESWRI</sequence>
<evidence type="ECO:0000256" key="5">
    <source>
        <dbReference type="ARBA" id="ARBA00022777"/>
    </source>
</evidence>
<dbReference type="Proteomes" id="UP000789342">
    <property type="component" value="Unassembled WGS sequence"/>
</dbReference>
<feature type="compositionally biased region" description="Basic and acidic residues" evidence="9">
    <location>
        <begin position="78"/>
        <end position="96"/>
    </location>
</feature>
<feature type="domain" description="Protein kinase" evidence="10">
    <location>
        <begin position="283"/>
        <end position="604"/>
    </location>
</feature>
<dbReference type="GO" id="GO:0000278">
    <property type="term" value="P:mitotic cell cycle"/>
    <property type="evidence" value="ECO:0007669"/>
    <property type="project" value="TreeGrafter"/>
</dbReference>
<evidence type="ECO:0000256" key="9">
    <source>
        <dbReference type="SAM" id="MobiDB-lite"/>
    </source>
</evidence>
<keyword evidence="3" id="KW-0808">Transferase</keyword>
<dbReference type="AlphaFoldDB" id="A0A9N9BVK7"/>
<evidence type="ECO:0000256" key="6">
    <source>
        <dbReference type="ARBA" id="ARBA00022840"/>
    </source>
</evidence>
<evidence type="ECO:0000256" key="8">
    <source>
        <dbReference type="ARBA" id="ARBA00048679"/>
    </source>
</evidence>
<dbReference type="InterPro" id="IPR011009">
    <property type="entry name" value="Kinase-like_dom_sf"/>
</dbReference>
<evidence type="ECO:0000256" key="2">
    <source>
        <dbReference type="ARBA" id="ARBA00022527"/>
    </source>
</evidence>
<dbReference type="EMBL" id="CAJVPV010004674">
    <property type="protein sequence ID" value="CAG8577517.1"/>
    <property type="molecule type" value="Genomic_DNA"/>
</dbReference>
<dbReference type="InterPro" id="IPR000719">
    <property type="entry name" value="Prot_kinase_dom"/>
</dbReference>
<comment type="catalytic activity">
    <reaction evidence="7">
        <text>L-threonyl-[protein] + ATP = O-phospho-L-threonyl-[protein] + ADP + H(+)</text>
        <dbReference type="Rhea" id="RHEA:46608"/>
        <dbReference type="Rhea" id="RHEA-COMP:11060"/>
        <dbReference type="Rhea" id="RHEA-COMP:11605"/>
        <dbReference type="ChEBI" id="CHEBI:15378"/>
        <dbReference type="ChEBI" id="CHEBI:30013"/>
        <dbReference type="ChEBI" id="CHEBI:30616"/>
        <dbReference type="ChEBI" id="CHEBI:61977"/>
        <dbReference type="ChEBI" id="CHEBI:456216"/>
        <dbReference type="EC" id="2.7.11.1"/>
    </reaction>
</comment>
<evidence type="ECO:0000256" key="3">
    <source>
        <dbReference type="ARBA" id="ARBA00022679"/>
    </source>
</evidence>
<dbReference type="PROSITE" id="PS50011">
    <property type="entry name" value="PROTEIN_KINASE_DOM"/>
    <property type="match status" value="1"/>
</dbReference>
<keyword evidence="4" id="KW-0547">Nucleotide-binding</keyword>
<dbReference type="GO" id="GO:0072354">
    <property type="term" value="F:histone H3T3 kinase activity"/>
    <property type="evidence" value="ECO:0007669"/>
    <property type="project" value="TreeGrafter"/>
</dbReference>
<dbReference type="PANTHER" id="PTHR24419:SF18">
    <property type="entry name" value="SERINE_THREONINE-PROTEIN KINASE HASPIN"/>
    <property type="match status" value="1"/>
</dbReference>
<dbReference type="InterPro" id="IPR024604">
    <property type="entry name" value="GSG2_C"/>
</dbReference>
<comment type="catalytic activity">
    <reaction evidence="8">
        <text>L-seryl-[protein] + ATP = O-phospho-L-seryl-[protein] + ADP + H(+)</text>
        <dbReference type="Rhea" id="RHEA:17989"/>
        <dbReference type="Rhea" id="RHEA-COMP:9863"/>
        <dbReference type="Rhea" id="RHEA-COMP:11604"/>
        <dbReference type="ChEBI" id="CHEBI:15378"/>
        <dbReference type="ChEBI" id="CHEBI:29999"/>
        <dbReference type="ChEBI" id="CHEBI:30616"/>
        <dbReference type="ChEBI" id="CHEBI:83421"/>
        <dbReference type="ChEBI" id="CHEBI:456216"/>
        <dbReference type="EC" id="2.7.11.1"/>
    </reaction>
</comment>
<protein>
    <recommendedName>
        <fullName evidence="1">non-specific serine/threonine protein kinase</fullName>
        <ecNumber evidence="1">2.7.11.1</ecNumber>
    </recommendedName>
</protein>
<dbReference type="GO" id="GO:0005524">
    <property type="term" value="F:ATP binding"/>
    <property type="evidence" value="ECO:0007669"/>
    <property type="project" value="UniProtKB-KW"/>
</dbReference>
<dbReference type="EC" id="2.7.11.1" evidence="1"/>
<keyword evidence="12" id="KW-1185">Reference proteome</keyword>
<evidence type="ECO:0000256" key="1">
    <source>
        <dbReference type="ARBA" id="ARBA00012513"/>
    </source>
</evidence>
<evidence type="ECO:0000313" key="12">
    <source>
        <dbReference type="Proteomes" id="UP000789342"/>
    </source>
</evidence>
<dbReference type="SUPFAM" id="SSF56112">
    <property type="entry name" value="Protein kinase-like (PK-like)"/>
    <property type="match status" value="1"/>
</dbReference>
<comment type="caution">
    <text evidence="11">The sequence shown here is derived from an EMBL/GenBank/DDBJ whole genome shotgun (WGS) entry which is preliminary data.</text>
</comment>
<keyword evidence="6" id="KW-0067">ATP-binding</keyword>
<accession>A0A9N9BVK7</accession>
<name>A0A9N9BVK7_9GLOM</name>
<dbReference type="SMART" id="SM01331">
    <property type="entry name" value="DUF3635"/>
    <property type="match status" value="1"/>
</dbReference>
<keyword evidence="5" id="KW-0418">Kinase</keyword>
<organism evidence="11 12">
    <name type="scientific">Acaulospora morrowiae</name>
    <dbReference type="NCBI Taxonomy" id="94023"/>
    <lineage>
        <taxon>Eukaryota</taxon>
        <taxon>Fungi</taxon>
        <taxon>Fungi incertae sedis</taxon>
        <taxon>Mucoromycota</taxon>
        <taxon>Glomeromycotina</taxon>
        <taxon>Glomeromycetes</taxon>
        <taxon>Diversisporales</taxon>
        <taxon>Acaulosporaceae</taxon>
        <taxon>Acaulospora</taxon>
    </lineage>
</organism>
<keyword evidence="2" id="KW-0723">Serine/threonine-protein kinase</keyword>
<reference evidence="11" key="1">
    <citation type="submission" date="2021-06" db="EMBL/GenBank/DDBJ databases">
        <authorList>
            <person name="Kallberg Y."/>
            <person name="Tangrot J."/>
            <person name="Rosling A."/>
        </authorList>
    </citation>
    <scope>NUCLEOTIDE SEQUENCE</scope>
    <source>
        <strain evidence="11">CL551</strain>
    </source>
</reference>
<dbReference type="Gene3D" id="1.10.510.10">
    <property type="entry name" value="Transferase(Phosphotransferase) domain 1"/>
    <property type="match status" value="1"/>
</dbReference>
<evidence type="ECO:0000313" key="11">
    <source>
        <dbReference type="EMBL" id="CAG8577517.1"/>
    </source>
</evidence>
<dbReference type="Pfam" id="PF12330">
    <property type="entry name" value="Haspin_kinase"/>
    <property type="match status" value="1"/>
</dbReference>
<dbReference type="Gene3D" id="3.30.200.20">
    <property type="entry name" value="Phosphorylase Kinase, domain 1"/>
    <property type="match status" value="1"/>
</dbReference>
<evidence type="ECO:0000256" key="4">
    <source>
        <dbReference type="ARBA" id="ARBA00022741"/>
    </source>
</evidence>
<gene>
    <name evidence="11" type="ORF">AMORRO_LOCUS6760</name>
</gene>